<dbReference type="GO" id="GO:0030619">
    <property type="term" value="F:U1 snRNA binding"/>
    <property type="evidence" value="ECO:0007669"/>
    <property type="project" value="TreeGrafter"/>
</dbReference>
<evidence type="ECO:0000313" key="4">
    <source>
        <dbReference type="EnsemblPlants" id="AUR62024236-RA:cds"/>
    </source>
</evidence>
<feature type="compositionally biased region" description="Polar residues" evidence="1">
    <location>
        <begin position="635"/>
        <end position="655"/>
    </location>
</feature>
<feature type="compositionally biased region" description="Polar residues" evidence="1">
    <location>
        <begin position="678"/>
        <end position="687"/>
    </location>
</feature>
<feature type="region of interest" description="Disordered" evidence="1">
    <location>
        <begin position="612"/>
        <end position="752"/>
    </location>
</feature>
<keyword evidence="5" id="KW-1185">Reference proteome</keyword>
<proteinExistence type="predicted"/>
<dbReference type="Pfam" id="PF15862">
    <property type="entry name" value="Coilin_N"/>
    <property type="match status" value="1"/>
</dbReference>
<dbReference type="GO" id="GO:0030620">
    <property type="term" value="F:U2 snRNA binding"/>
    <property type="evidence" value="ECO:0007669"/>
    <property type="project" value="TreeGrafter"/>
</dbReference>
<feature type="compositionally biased region" description="Basic and acidic residues" evidence="1">
    <location>
        <begin position="714"/>
        <end position="725"/>
    </location>
</feature>
<feature type="region of interest" description="Disordered" evidence="1">
    <location>
        <begin position="252"/>
        <end position="315"/>
    </location>
</feature>
<evidence type="ECO:0000313" key="5">
    <source>
        <dbReference type="Proteomes" id="UP000596660"/>
    </source>
</evidence>
<organism evidence="4 5">
    <name type="scientific">Chenopodium quinoa</name>
    <name type="common">Quinoa</name>
    <dbReference type="NCBI Taxonomy" id="63459"/>
    <lineage>
        <taxon>Eukaryota</taxon>
        <taxon>Viridiplantae</taxon>
        <taxon>Streptophyta</taxon>
        <taxon>Embryophyta</taxon>
        <taxon>Tracheophyta</taxon>
        <taxon>Spermatophyta</taxon>
        <taxon>Magnoliopsida</taxon>
        <taxon>eudicotyledons</taxon>
        <taxon>Gunneridae</taxon>
        <taxon>Pentapetalae</taxon>
        <taxon>Caryophyllales</taxon>
        <taxon>Chenopodiaceae</taxon>
        <taxon>Chenopodioideae</taxon>
        <taxon>Atripliceae</taxon>
        <taxon>Chenopodium</taxon>
    </lineage>
</organism>
<dbReference type="InterPro" id="IPR024822">
    <property type="entry name" value="Coilin"/>
</dbReference>
<dbReference type="Gramene" id="AUR62024236-RA">
    <property type="protein sequence ID" value="AUR62024236-RA:cds"/>
    <property type="gene ID" value="AUR62024236"/>
</dbReference>
<protein>
    <recommendedName>
        <fullName evidence="6">Coilin</fullName>
    </recommendedName>
</protein>
<feature type="compositionally biased region" description="Basic and acidic residues" evidence="1">
    <location>
        <begin position="285"/>
        <end position="314"/>
    </location>
</feature>
<dbReference type="PANTHER" id="PTHR15197">
    <property type="entry name" value="COILIN P80"/>
    <property type="match status" value="1"/>
</dbReference>
<evidence type="ECO:0000256" key="1">
    <source>
        <dbReference type="SAM" id="MobiDB-lite"/>
    </source>
</evidence>
<feature type="domain" description="Coilin N-terminal" evidence="2">
    <location>
        <begin position="9"/>
        <end position="205"/>
    </location>
</feature>
<dbReference type="Proteomes" id="UP000596660">
    <property type="component" value="Unplaced"/>
</dbReference>
<sequence length="752" mass="83574">MEATQQQRRLRVNFKDRGILTKTQKKSGLKRSWVLLKPQFQTISDVVAYLLHSFDLHHSCPNGIVLYMDGFALPPFESTTILKDKDVISVKRLGSGMSGTMKAIEEARPFIEDEIVLRQPLPSAVRLLANEEFDKETGGYLSELDKDEDEAEEPVQIARDGDVASKKRKASSSIENSKKKRQRQVTPKRVEKKVVDQLTKTLQKKRKLANGSKHDGTVDCAKNSDQISKSDGTVKCAQNSDPIPKSIVLEEKKEETVQASGVPNEAKKVSRGTRRKRLQRQWRKLHPDKANVDEGEKQLQAKDLNKDSGSKKDASTNIKQLAEEDSDADGDLVPVEIRPGHIRFTPTGKVLLGRLRLVSISLSFHFRTVPHLDVNDVSEAASLQKYPLVAATDAQKLQEENGGDVPSVQKSSWEDDSAQKNVWDVNNKVVKEPYSWNGITNKRKGQKWGRENQPNSRKEYRDYNGHSSSSRANRNQRTSSWKEPRDRNSWASRKQRANDSSTNFEKLVPLTDLPEIGDVLAYRLLELSSTWCPELTSFRVGRITCFDKESNKIIMVPEPEYPLNLKKMEGGDHDDDDDSAQPPQPSLYNEDGSLEIDFPSLVDVRILKRGDPSQSKAVSAVANGTSAPSGPSGWSKGNNIDGNSNGASDVGNQELGTPDASGVSESNKKDGSNGALDTGNQELQTPAATPANGKKDVWEEISDALSAKKSQLSQEDRWNKKEPSAKRSWSYRTLRGSALGPTMARLRAQNGV</sequence>
<evidence type="ECO:0008006" key="6">
    <source>
        <dbReference type="Google" id="ProtNLM"/>
    </source>
</evidence>
<dbReference type="AlphaFoldDB" id="A0A803M713"/>
<feature type="compositionally biased region" description="Polar residues" evidence="1">
    <location>
        <begin position="223"/>
        <end position="240"/>
    </location>
</feature>
<feature type="compositionally biased region" description="Polar residues" evidence="1">
    <location>
        <begin position="465"/>
        <end position="479"/>
    </location>
</feature>
<reference evidence="4" key="1">
    <citation type="journal article" date="2017" name="Nature">
        <title>The genome of Chenopodium quinoa.</title>
        <authorList>
            <person name="Jarvis D.E."/>
            <person name="Ho Y.S."/>
            <person name="Lightfoot D.J."/>
            <person name="Schmoeckel S.M."/>
            <person name="Li B."/>
            <person name="Borm T.J.A."/>
            <person name="Ohyanagi H."/>
            <person name="Mineta K."/>
            <person name="Michell C.T."/>
            <person name="Saber N."/>
            <person name="Kharbatia N.M."/>
            <person name="Rupper R.R."/>
            <person name="Sharp A.R."/>
            <person name="Dally N."/>
            <person name="Boughton B.A."/>
            <person name="Woo Y.H."/>
            <person name="Gao G."/>
            <person name="Schijlen E.G.W.M."/>
            <person name="Guo X."/>
            <person name="Momin A.A."/>
            <person name="Negrao S."/>
            <person name="Al-Babili S."/>
            <person name="Gehring C."/>
            <person name="Roessner U."/>
            <person name="Jung C."/>
            <person name="Murphy K."/>
            <person name="Arold S.T."/>
            <person name="Gojobori T."/>
            <person name="van der Linden C.G."/>
            <person name="van Loo E.N."/>
            <person name="Jellen E.N."/>
            <person name="Maughan P.J."/>
            <person name="Tester M."/>
        </authorList>
    </citation>
    <scope>NUCLEOTIDE SEQUENCE [LARGE SCALE GENOMIC DNA]</scope>
    <source>
        <strain evidence="4">cv. PI 614886</strain>
    </source>
</reference>
<dbReference type="PANTHER" id="PTHR15197:SF0">
    <property type="entry name" value="COILIN"/>
    <property type="match status" value="1"/>
</dbReference>
<name>A0A803M713_CHEQI</name>
<reference evidence="4" key="2">
    <citation type="submission" date="2021-03" db="UniProtKB">
        <authorList>
            <consortium name="EnsemblPlants"/>
        </authorList>
    </citation>
    <scope>IDENTIFICATION</scope>
</reference>
<evidence type="ECO:0000259" key="2">
    <source>
        <dbReference type="Pfam" id="PF15862"/>
    </source>
</evidence>
<dbReference type="InterPro" id="IPR056398">
    <property type="entry name" value="Tudor_Coilin"/>
</dbReference>
<dbReference type="Pfam" id="PF23086">
    <property type="entry name" value="Tudor_Coilin"/>
    <property type="match status" value="1"/>
</dbReference>
<accession>A0A803M713</accession>
<dbReference type="OMA" id="CEYKKQT"/>
<dbReference type="EnsemblPlants" id="AUR62024236-RA">
    <property type="protein sequence ID" value="AUR62024236-RA:cds"/>
    <property type="gene ID" value="AUR62024236"/>
</dbReference>
<feature type="region of interest" description="Disordered" evidence="1">
    <location>
        <begin position="397"/>
        <end position="424"/>
    </location>
</feature>
<dbReference type="InterPro" id="IPR031722">
    <property type="entry name" value="Coilin_N"/>
</dbReference>
<feature type="region of interest" description="Disordered" evidence="1">
    <location>
        <begin position="139"/>
        <end position="240"/>
    </location>
</feature>
<feature type="compositionally biased region" description="Basic residues" evidence="1">
    <location>
        <begin position="269"/>
        <end position="284"/>
    </location>
</feature>
<dbReference type="GO" id="GO:0015030">
    <property type="term" value="C:Cajal body"/>
    <property type="evidence" value="ECO:0007669"/>
    <property type="project" value="TreeGrafter"/>
</dbReference>
<feature type="domain" description="Coilin tudor" evidence="3">
    <location>
        <begin position="501"/>
        <end position="609"/>
    </location>
</feature>
<feature type="region of interest" description="Disordered" evidence="1">
    <location>
        <begin position="436"/>
        <end position="501"/>
    </location>
</feature>
<dbReference type="GO" id="GO:0000387">
    <property type="term" value="P:spliceosomal snRNP assembly"/>
    <property type="evidence" value="ECO:0007669"/>
    <property type="project" value="TreeGrafter"/>
</dbReference>
<evidence type="ECO:0000259" key="3">
    <source>
        <dbReference type="Pfam" id="PF23086"/>
    </source>
</evidence>
<feature type="region of interest" description="Disordered" evidence="1">
    <location>
        <begin position="563"/>
        <end position="594"/>
    </location>
</feature>
<feature type="compositionally biased region" description="Polar residues" evidence="1">
    <location>
        <begin position="612"/>
        <end position="629"/>
    </location>
</feature>